<evidence type="ECO:0000256" key="1">
    <source>
        <dbReference type="SAM" id="Coils"/>
    </source>
</evidence>
<dbReference type="GeneID" id="59148306"/>
<dbReference type="InParanoid" id="A0A7L9FGK7"/>
<keyword evidence="2" id="KW-1133">Transmembrane helix</keyword>
<evidence type="ECO:0000313" key="3">
    <source>
        <dbReference type="EMBL" id="QOJ78958.1"/>
    </source>
</evidence>
<dbReference type="EMBL" id="CP062310">
    <property type="protein sequence ID" value="QOJ78958.1"/>
    <property type="molecule type" value="Genomic_DNA"/>
</dbReference>
<dbReference type="RefSeq" id="WP_192818930.1">
    <property type="nucleotide sequence ID" value="NZ_CP062310.1"/>
</dbReference>
<dbReference type="AlphaFoldDB" id="A0A7L9FGK7"/>
<name>A0A7L9FGK7_9CREN</name>
<proteinExistence type="predicted"/>
<feature type="coiled-coil region" evidence="1">
    <location>
        <begin position="119"/>
        <end position="160"/>
    </location>
</feature>
<sequence>MEKSPKARLLVVEMPSLLEELAARLLKEILNRRLEEFRNLKEELSRSLELKRESEAKYRQNSERISFIEKRLVELEPQKNFASILVFIFLIIFVISLASNNAGFIILSLLLLIISGTVALAKNDEFSRLQREKEELQRENRGLESQIEFLSRKIATLEGELKGFRLPPVLLRAFRAYAPVSLARVDGGFVAFAPWADEAKFELFIVSNPDLVNEAIKRLRVGENIYLEATIREKDTGYKVVKGLRELNFWEKVLKSRNPEIILDEVISEVSNTVSASIEYSEETFRPIKPAPNTLEFFGKLFSDGIARELDVEALGGRLPVGGAEAIEDAGKFRELCSVIESMQYIPDFTREALEFTERQEIYTTLIGKAIKELIEATIPLEGRAIEYMYSRYFCRKCASTSLRRYKRDIDLRRWVLDYILGGVDRDPDILFPHESTRHIVEEKWRSLNDELTRSLPLPNVKGSESLDELLKNYEEGLEIFALPLTGSDEQITLKWVSVFSEPEITCGSCGSVLGAGDYYKLFNLELPAVKGYIALLNERVEHLEKVSSEIIRSVNEARNLKNVSKTGIGAYEQILRDFEKERESIQKEIAQAESHLKMLREYSAVVVAGAAALNIEDLVKERPELKSQVERVLSIVRGEGR</sequence>
<dbReference type="Proteomes" id="UP000594121">
    <property type="component" value="Chromosome"/>
</dbReference>
<dbReference type="KEGG" id="thel:IG193_00380"/>
<evidence type="ECO:0000313" key="4">
    <source>
        <dbReference type="Proteomes" id="UP000594121"/>
    </source>
</evidence>
<feature type="coiled-coil region" evidence="1">
    <location>
        <begin position="569"/>
        <end position="603"/>
    </location>
</feature>
<keyword evidence="2" id="KW-0812">Transmembrane</keyword>
<gene>
    <name evidence="3" type="ORF">IG193_00380</name>
</gene>
<protein>
    <submittedName>
        <fullName evidence="3">Uncharacterized protein</fullName>
    </submittedName>
</protein>
<organism evidence="3 4">
    <name type="scientific">Infirmifilum lucidum</name>
    <dbReference type="NCBI Taxonomy" id="2776706"/>
    <lineage>
        <taxon>Archaea</taxon>
        <taxon>Thermoproteota</taxon>
        <taxon>Thermoprotei</taxon>
        <taxon>Thermofilales</taxon>
        <taxon>Thermofilaceae</taxon>
        <taxon>Infirmifilum</taxon>
    </lineage>
</organism>
<accession>A0A7L9FGK7</accession>
<keyword evidence="1" id="KW-0175">Coiled coil</keyword>
<evidence type="ECO:0000256" key="2">
    <source>
        <dbReference type="SAM" id="Phobius"/>
    </source>
</evidence>
<feature type="coiled-coil region" evidence="1">
    <location>
        <begin position="23"/>
        <end position="57"/>
    </location>
</feature>
<keyword evidence="4" id="KW-1185">Reference proteome</keyword>
<keyword evidence="2" id="KW-0472">Membrane</keyword>
<feature type="transmembrane region" description="Helical" evidence="2">
    <location>
        <begin position="80"/>
        <end position="98"/>
    </location>
</feature>
<reference evidence="3 4" key="1">
    <citation type="submission" date="2020-10" db="EMBL/GenBank/DDBJ databases">
        <title>Thermofilum lucidum 3507LT sp. nov. a novel member of Thermofilaceae family isolated from Chile hot spring, and proposal of description order Thermofilales.</title>
        <authorList>
            <person name="Zayulina K.S."/>
            <person name="Elcheninov A.G."/>
            <person name="Toshchakov S.V."/>
            <person name="Kublanov I.V."/>
        </authorList>
    </citation>
    <scope>NUCLEOTIDE SEQUENCE [LARGE SCALE GENOMIC DNA]</scope>
    <source>
        <strain evidence="3 4">3507LT</strain>
    </source>
</reference>
<feature type="transmembrane region" description="Helical" evidence="2">
    <location>
        <begin position="104"/>
        <end position="121"/>
    </location>
</feature>